<reference evidence="3" key="2">
    <citation type="submission" date="2021-10" db="EMBL/GenBank/DDBJ databases">
        <title>Phylogenomics reveals ancestral predisposition of the termite-cultivated fungus Termitomyces towards a domesticated lifestyle.</title>
        <authorList>
            <person name="Auxier B."/>
            <person name="Grum-Grzhimaylo A."/>
            <person name="Cardenas M.E."/>
            <person name="Lodge J.D."/>
            <person name="Laessoe T."/>
            <person name="Pedersen O."/>
            <person name="Smith M.E."/>
            <person name="Kuyper T.W."/>
            <person name="Franco-Molano E.A."/>
            <person name="Baroni T.J."/>
            <person name="Aanen D.K."/>
        </authorList>
    </citation>
    <scope>NUCLEOTIDE SEQUENCE</scope>
    <source>
        <strain evidence="3">D49</strain>
    </source>
</reference>
<keyword evidence="4" id="KW-1185">Reference proteome</keyword>
<gene>
    <name evidence="3" type="ORF">H0H81_007527</name>
</gene>
<dbReference type="Gene3D" id="2.60.120.200">
    <property type="match status" value="1"/>
</dbReference>
<dbReference type="Proteomes" id="UP000717328">
    <property type="component" value="Unassembled WGS sequence"/>
</dbReference>
<feature type="signal peptide" evidence="1">
    <location>
        <begin position="1"/>
        <end position="22"/>
    </location>
</feature>
<keyword evidence="1" id="KW-0732">Signal</keyword>
<dbReference type="PANTHER" id="PTHR40124:SF1">
    <property type="entry name" value="DISAGGREGATASE RELATED REPEAT PROTEIN"/>
    <property type="match status" value="1"/>
</dbReference>
<evidence type="ECO:0000313" key="3">
    <source>
        <dbReference type="EMBL" id="KAG5651774.1"/>
    </source>
</evidence>
<sequence>MLRALFVHDLLFALLLTTPIYAATLQASVEKIVADYGLSTSTSLPFPSATQSSADCQKLMVANWSLGKGAIQDNPANLAFVADPFPNDPPPFSGNQNLSGPVLQAVYPKGSYSYQTGGSQWYNLWNATAGSKFQTMMVSYEVAFDTNFDWVKGGKLPGLRGSTKSNLAGCSSGKEKELNGTDCFSTRLMWRKNGVGEVYASIPTSNGLCSKEGISCSKASSTSIQRGSFGFTSGRWNRITLLVRLNDPPNVANGNIQLYYNDLKAIDQQGLQIRTNAQVFANGFYFSYDPASFLFSLVTHDVNNRTFFGGADKTWETPQTAHTYYRNIRMWGSSTASNLTGNTVNAAGRNAALGPTTSTLAGLALAGIAAALCI</sequence>
<dbReference type="AlphaFoldDB" id="A0A9P7GJH2"/>
<dbReference type="InterPro" id="IPR048958">
    <property type="entry name" value="Polysacc_lyase_14"/>
</dbReference>
<feature type="chain" id="PRO_5040376754" description="Polysaccharide lyase 14 domain-containing protein" evidence="1">
    <location>
        <begin position="23"/>
        <end position="374"/>
    </location>
</feature>
<dbReference type="PANTHER" id="PTHR40124">
    <property type="match status" value="1"/>
</dbReference>
<proteinExistence type="predicted"/>
<dbReference type="OrthoDB" id="2395160at2759"/>
<evidence type="ECO:0000259" key="2">
    <source>
        <dbReference type="Pfam" id="PF21294"/>
    </source>
</evidence>
<dbReference type="EMBL" id="JABCKI010000200">
    <property type="protein sequence ID" value="KAG5651774.1"/>
    <property type="molecule type" value="Genomic_DNA"/>
</dbReference>
<name>A0A9P7GJH2_9AGAR</name>
<organism evidence="3 4">
    <name type="scientific">Sphagnurus paluster</name>
    <dbReference type="NCBI Taxonomy" id="117069"/>
    <lineage>
        <taxon>Eukaryota</taxon>
        <taxon>Fungi</taxon>
        <taxon>Dikarya</taxon>
        <taxon>Basidiomycota</taxon>
        <taxon>Agaricomycotina</taxon>
        <taxon>Agaricomycetes</taxon>
        <taxon>Agaricomycetidae</taxon>
        <taxon>Agaricales</taxon>
        <taxon>Tricholomatineae</taxon>
        <taxon>Lyophyllaceae</taxon>
        <taxon>Sphagnurus</taxon>
    </lineage>
</organism>
<accession>A0A9P7GJH2</accession>
<evidence type="ECO:0000256" key="1">
    <source>
        <dbReference type="SAM" id="SignalP"/>
    </source>
</evidence>
<protein>
    <recommendedName>
        <fullName evidence="2">Polysaccharide lyase 14 domain-containing protein</fullName>
    </recommendedName>
</protein>
<feature type="domain" description="Polysaccharide lyase 14" evidence="2">
    <location>
        <begin position="97"/>
        <end position="287"/>
    </location>
</feature>
<reference evidence="3" key="1">
    <citation type="submission" date="2021-02" db="EMBL/GenBank/DDBJ databases">
        <authorList>
            <person name="Nieuwenhuis M."/>
            <person name="Van De Peppel L.J.J."/>
        </authorList>
    </citation>
    <scope>NUCLEOTIDE SEQUENCE</scope>
    <source>
        <strain evidence="3">D49</strain>
    </source>
</reference>
<evidence type="ECO:0000313" key="4">
    <source>
        <dbReference type="Proteomes" id="UP000717328"/>
    </source>
</evidence>
<comment type="caution">
    <text evidence="3">The sequence shown here is derived from an EMBL/GenBank/DDBJ whole genome shotgun (WGS) entry which is preliminary data.</text>
</comment>
<dbReference type="Pfam" id="PF21294">
    <property type="entry name" value="Polysacc_lyase_14"/>
    <property type="match status" value="1"/>
</dbReference>